<sequence length="152" mass="17599">MSDDERTARRVRRAETNDAQEEHEHADQPAVAQGEQGQVRSSETTGHIESVHLLQTEVNLQQYATGLNLIPEFNGKNWEVFRRKLETQFIRMGIETYLEFLPGTSTAEIRNDRIAYAEVTMRLSQLAYKQIASCRYTKDVWAKLCEIHDEKN</sequence>
<dbReference type="AlphaFoldDB" id="A0A0H5QWH8"/>
<name>A0A0H5QWH8_9EUKA</name>
<organism evidence="2">
    <name type="scientific">Spongospora subterranea</name>
    <dbReference type="NCBI Taxonomy" id="70186"/>
    <lineage>
        <taxon>Eukaryota</taxon>
        <taxon>Sar</taxon>
        <taxon>Rhizaria</taxon>
        <taxon>Endomyxa</taxon>
        <taxon>Phytomyxea</taxon>
        <taxon>Plasmodiophorida</taxon>
        <taxon>Plasmodiophoridae</taxon>
        <taxon>Spongospora</taxon>
    </lineage>
</organism>
<reference evidence="2" key="1">
    <citation type="submission" date="2015-04" db="EMBL/GenBank/DDBJ databases">
        <title>The genome sequence of the plant pathogenic Rhizarian Plasmodiophora brassicae reveals insights in its biotrophic life cycle and the origin of chitin synthesis.</title>
        <authorList>
            <person name="Schwelm A."/>
            <person name="Fogelqvist J."/>
            <person name="Knaust A."/>
            <person name="Julke S."/>
            <person name="Lilja T."/>
            <person name="Dhandapani V."/>
            <person name="Bonilla-Rosso G."/>
            <person name="Karlsson M."/>
            <person name="Shevchenko A."/>
            <person name="Choi S.R."/>
            <person name="Kim H.G."/>
            <person name="Park J.Y."/>
            <person name="Lim Y.P."/>
            <person name="Ludwig-Muller J."/>
            <person name="Dixelius C."/>
        </authorList>
    </citation>
    <scope>NUCLEOTIDE SEQUENCE</scope>
    <source>
        <tissue evidence="2">Potato root galls</tissue>
    </source>
</reference>
<dbReference type="EMBL" id="HACM01005833">
    <property type="protein sequence ID" value="CRZ06275.1"/>
    <property type="molecule type" value="Transcribed_RNA"/>
</dbReference>
<feature type="non-terminal residue" evidence="2">
    <location>
        <position position="152"/>
    </location>
</feature>
<evidence type="ECO:0000256" key="1">
    <source>
        <dbReference type="SAM" id="MobiDB-lite"/>
    </source>
</evidence>
<proteinExistence type="predicted"/>
<protein>
    <submittedName>
        <fullName evidence="2">Uncharacterized protein</fullName>
    </submittedName>
</protein>
<feature type="compositionally biased region" description="Polar residues" evidence="1">
    <location>
        <begin position="35"/>
        <end position="44"/>
    </location>
</feature>
<feature type="compositionally biased region" description="Basic and acidic residues" evidence="1">
    <location>
        <begin position="1"/>
        <end position="27"/>
    </location>
</feature>
<feature type="region of interest" description="Disordered" evidence="1">
    <location>
        <begin position="1"/>
        <end position="44"/>
    </location>
</feature>
<evidence type="ECO:0000313" key="2">
    <source>
        <dbReference type="EMBL" id="CRZ06275.1"/>
    </source>
</evidence>
<accession>A0A0H5QWH8</accession>